<feature type="compositionally biased region" description="Low complexity" evidence="3">
    <location>
        <begin position="1316"/>
        <end position="1332"/>
    </location>
</feature>
<dbReference type="OrthoDB" id="448455at2759"/>
<proteinExistence type="predicted"/>
<evidence type="ECO:0000313" key="5">
    <source>
        <dbReference type="EMBL" id="ROT37793.1"/>
    </source>
</evidence>
<dbReference type="GeneID" id="39575494"/>
<sequence>MADDQGKDKDLQKSLRRADSNMQRQFAAVLRDAQRLYSQSGAQPMDLADFLNPPMRSVEDLLNVVNHQNDQFEAFRARRQKLFHALSAAMGPLELIGGTLAEAAAEAVFPPSQGIFAAAVYLINTARNVSSCYDSIVELFEKLCDFTARLKFYLSQRLSTELHEKIVQILVSLFEILVVAAAEVRQGRLRAYFKRLFGKGSPVDEPMRRLTLLTEAEGRLVGAESLAGVKKSLSNQDRLLDMMSRLDINVQTLRSDTRESALSANKDRLRHILRPSVHPQDTYEVLDRTRTPNTCDWLLRDPSLHAWVNGSCRFLWICGNMGSGKSYLAARLIRWGLRMLEEQDANHMLGYVFFRHTDPETRSVVQALRDVAYQLSEIDVFYGKQLLRALHSSDDIKTVASAFRRILVEPCIGDKWKRHIYVILDGLDEADPAELTEFLSLLDTLHKQSPGGTRVQVALIGRNAISDIVLPPLQNDSTGGQQLRTLHVTPDRNGHDVVAYIVAGVNEAHNLRGLSPELKMEIVRVMAKQVDGLFILAKFMLSELSRERHMRGVLERLQSYPKEINGMLRQSILRFSETITVADARDLNEVLQWVCCAETALTLEQIEAILSLKFGDPPLHLEESLRTHFASFFTLEREDGLSTADLVERYQQQRALAAERNNVDEDNNALDPAARRSPDLSEAEREVEFHSNKETTWVTFFHASVHEFFLADCSTDIRASPNHPSIGFNTAAAKLHVLDTCLRLFTDADCPSFGFQGLSLQRYAARYWQEHLAHLDRAALPAPTKATLGKRIYTMLTDRPVILAWTNLFEESLEIWSDKGIDVVRAWMADPDVVSGLADEGRAWAAKAVAAPVSLLEPFGRIFAQAWLKEDFGMYIPTLFCFGVVQSLAMMDRGAKWSDSVYHWEDVPAETRVQRAALWSRQPKTGHLYRRIGSTLLTLGHHNQALLNFDRAMELDRNIVETCGRIGVCYYMAGNYKKALNLHLMSNVVEEKNLREKKYKTHQEYTTARWRFYKNLYQIAQCYRKLGRVESAVTYCCEAIKHAYDCPAFEPEAALMMILAENNRVAEITRLLDELDERYTENGYSRLVYFLLDQIPSDATRDWIPDAAARTNRTARIARRYQAAIKIAQEEINSRKEYYLRNALGRVYMSAEEYDKAIIIQEAICFQEYRPRGSIAVRVEYASSFRNLASLYYLKALQEGDGSLRSPAVDKWTAKLEKLQEQQRKYQNRNVPQHMAGFDVNEASIFLVLFYRFRDRVDEAKQLASSLVMESLDILEDDEPQNDEIGIRNLQRILIAAGDEPNARALCQSTRKPVVVSSSSSSSSNSISNNASGGRLRSDRQVSSPRLGVSPKRGGGEMNLTKVFSEEGEFAPALACDYCMKRFEVDETYAVCMYCIDTRFCLRCLENAIKLRSFSPGHTSACGPNHNWLTVPALEKELQVGEIIVEGAIQRITEWKRMLHRAYMGPARRRGSPSPSRSPHQGGLGIL</sequence>
<keyword evidence="6" id="KW-1185">Reference proteome</keyword>
<dbReference type="InterPro" id="IPR011990">
    <property type="entry name" value="TPR-like_helical_dom_sf"/>
</dbReference>
<dbReference type="PANTHER" id="PTHR10039">
    <property type="entry name" value="AMELOGENIN"/>
    <property type="match status" value="1"/>
</dbReference>
<keyword evidence="1" id="KW-0677">Repeat</keyword>
<feature type="repeat" description="TPR" evidence="2">
    <location>
        <begin position="926"/>
        <end position="959"/>
    </location>
</feature>
<dbReference type="InterPro" id="IPR031350">
    <property type="entry name" value="Goodbye_dom"/>
</dbReference>
<evidence type="ECO:0000256" key="1">
    <source>
        <dbReference type="ARBA" id="ARBA00022737"/>
    </source>
</evidence>
<dbReference type="SMART" id="SM00028">
    <property type="entry name" value="TPR"/>
    <property type="match status" value="3"/>
</dbReference>
<accession>A0A3N2PTF5</accession>
<evidence type="ECO:0000256" key="2">
    <source>
        <dbReference type="PROSITE-ProRule" id="PRU00339"/>
    </source>
</evidence>
<dbReference type="InterPro" id="IPR007111">
    <property type="entry name" value="NACHT_NTPase"/>
</dbReference>
<dbReference type="Pfam" id="PF13181">
    <property type="entry name" value="TPR_8"/>
    <property type="match status" value="1"/>
</dbReference>
<dbReference type="Pfam" id="PF24883">
    <property type="entry name" value="NPHP3_N"/>
    <property type="match status" value="1"/>
</dbReference>
<dbReference type="InterPro" id="IPR056884">
    <property type="entry name" value="NPHP3-like_N"/>
</dbReference>
<reference evidence="5 6" key="1">
    <citation type="journal article" date="2018" name="Mol. Ecol.">
        <title>The obligate alkalophilic soda-lake fungus Sodiomyces alkalinus has shifted to a protein diet.</title>
        <authorList>
            <person name="Grum-Grzhimaylo A.A."/>
            <person name="Falkoski D.L."/>
            <person name="van den Heuvel J."/>
            <person name="Valero-Jimenez C.A."/>
            <person name="Min B."/>
            <person name="Choi I.G."/>
            <person name="Lipzen A."/>
            <person name="Daum C.G."/>
            <person name="Aanen D.K."/>
            <person name="Tsang A."/>
            <person name="Henrissat B."/>
            <person name="Bilanenko E.N."/>
            <person name="de Vries R.P."/>
            <person name="van Kan J.A.L."/>
            <person name="Grigoriev I.V."/>
            <person name="Debets A.J.M."/>
        </authorList>
    </citation>
    <scope>NUCLEOTIDE SEQUENCE [LARGE SCALE GENOMIC DNA]</scope>
    <source>
        <strain evidence="5 6">F11</strain>
    </source>
</reference>
<organism evidence="5 6">
    <name type="scientific">Sodiomyces alkalinus (strain CBS 110278 / VKM F-3762 / F11)</name>
    <name type="common">Alkaliphilic filamentous fungus</name>
    <dbReference type="NCBI Taxonomy" id="1314773"/>
    <lineage>
        <taxon>Eukaryota</taxon>
        <taxon>Fungi</taxon>
        <taxon>Dikarya</taxon>
        <taxon>Ascomycota</taxon>
        <taxon>Pezizomycotina</taxon>
        <taxon>Sordariomycetes</taxon>
        <taxon>Hypocreomycetidae</taxon>
        <taxon>Glomerellales</taxon>
        <taxon>Plectosphaerellaceae</taxon>
        <taxon>Sodiomyces</taxon>
    </lineage>
</organism>
<feature type="region of interest" description="Disordered" evidence="3">
    <location>
        <begin position="1466"/>
        <end position="1487"/>
    </location>
</feature>
<evidence type="ECO:0000313" key="6">
    <source>
        <dbReference type="Proteomes" id="UP000272025"/>
    </source>
</evidence>
<dbReference type="PROSITE" id="PS50837">
    <property type="entry name" value="NACHT"/>
    <property type="match status" value="1"/>
</dbReference>
<dbReference type="InterPro" id="IPR027417">
    <property type="entry name" value="P-loop_NTPase"/>
</dbReference>
<keyword evidence="2" id="KW-0802">TPR repeat</keyword>
<gene>
    <name evidence="5" type="ORF">SODALDRAFT_174536</name>
</gene>
<feature type="region of interest" description="Disordered" evidence="3">
    <location>
        <begin position="661"/>
        <end position="683"/>
    </location>
</feature>
<dbReference type="EMBL" id="ML119056">
    <property type="protein sequence ID" value="ROT37793.1"/>
    <property type="molecule type" value="Genomic_DNA"/>
</dbReference>
<dbReference type="Gene3D" id="1.25.40.10">
    <property type="entry name" value="Tetratricopeptide repeat domain"/>
    <property type="match status" value="2"/>
</dbReference>
<feature type="compositionally biased region" description="Basic and acidic residues" evidence="3">
    <location>
        <begin position="673"/>
        <end position="683"/>
    </location>
</feature>
<dbReference type="PANTHER" id="PTHR10039:SF17">
    <property type="entry name" value="FUNGAL STAND N-TERMINAL GOODBYE DOMAIN-CONTAINING PROTEIN-RELATED"/>
    <property type="match status" value="1"/>
</dbReference>
<dbReference type="Gene3D" id="3.40.50.300">
    <property type="entry name" value="P-loop containing nucleotide triphosphate hydrolases"/>
    <property type="match status" value="1"/>
</dbReference>
<dbReference type="SUPFAM" id="SSF48452">
    <property type="entry name" value="TPR-like"/>
    <property type="match status" value="1"/>
</dbReference>
<dbReference type="Pfam" id="PF17109">
    <property type="entry name" value="Goodbye"/>
    <property type="match status" value="1"/>
</dbReference>
<feature type="domain" description="NACHT" evidence="4">
    <location>
        <begin position="313"/>
        <end position="430"/>
    </location>
</feature>
<dbReference type="InterPro" id="IPR019734">
    <property type="entry name" value="TPR_rpt"/>
</dbReference>
<evidence type="ECO:0000259" key="4">
    <source>
        <dbReference type="PROSITE" id="PS50837"/>
    </source>
</evidence>
<dbReference type="Proteomes" id="UP000272025">
    <property type="component" value="Unassembled WGS sequence"/>
</dbReference>
<name>A0A3N2PTF5_SODAK</name>
<dbReference type="PROSITE" id="PS50005">
    <property type="entry name" value="TPR"/>
    <property type="match status" value="1"/>
</dbReference>
<dbReference type="RefSeq" id="XP_028465599.1">
    <property type="nucleotide sequence ID" value="XM_028607016.1"/>
</dbReference>
<feature type="region of interest" description="Disordered" evidence="3">
    <location>
        <begin position="1316"/>
        <end position="1354"/>
    </location>
</feature>
<feature type="compositionally biased region" description="Low complexity" evidence="3">
    <location>
        <begin position="1472"/>
        <end position="1481"/>
    </location>
</feature>
<dbReference type="SUPFAM" id="SSF52540">
    <property type="entry name" value="P-loop containing nucleoside triphosphate hydrolases"/>
    <property type="match status" value="1"/>
</dbReference>
<evidence type="ECO:0000256" key="3">
    <source>
        <dbReference type="SAM" id="MobiDB-lite"/>
    </source>
</evidence>
<protein>
    <submittedName>
        <fullName evidence="5">NACHT and TPR domain-containing protein</fullName>
    </submittedName>
</protein>